<evidence type="ECO:0000313" key="3">
    <source>
        <dbReference type="Proteomes" id="UP001283361"/>
    </source>
</evidence>
<proteinExistence type="predicted"/>
<evidence type="ECO:0000313" key="2">
    <source>
        <dbReference type="EMBL" id="KAK3697792.1"/>
    </source>
</evidence>
<protein>
    <submittedName>
        <fullName evidence="2">Uncharacterized protein</fullName>
    </submittedName>
</protein>
<name>A0AAE1CJJ4_9GAST</name>
<dbReference type="EMBL" id="JAWDGP010007997">
    <property type="protein sequence ID" value="KAK3697792.1"/>
    <property type="molecule type" value="Genomic_DNA"/>
</dbReference>
<organism evidence="2 3">
    <name type="scientific">Elysia crispata</name>
    <name type="common">lettuce slug</name>
    <dbReference type="NCBI Taxonomy" id="231223"/>
    <lineage>
        <taxon>Eukaryota</taxon>
        <taxon>Metazoa</taxon>
        <taxon>Spiralia</taxon>
        <taxon>Lophotrochozoa</taxon>
        <taxon>Mollusca</taxon>
        <taxon>Gastropoda</taxon>
        <taxon>Heterobranchia</taxon>
        <taxon>Euthyneura</taxon>
        <taxon>Panpulmonata</taxon>
        <taxon>Sacoglossa</taxon>
        <taxon>Placobranchoidea</taxon>
        <taxon>Plakobranchidae</taxon>
        <taxon>Elysia</taxon>
    </lineage>
</organism>
<dbReference type="AlphaFoldDB" id="A0AAE1CJJ4"/>
<accession>A0AAE1CJJ4</accession>
<feature type="compositionally biased region" description="Polar residues" evidence="1">
    <location>
        <begin position="60"/>
        <end position="76"/>
    </location>
</feature>
<sequence>MSSINTKIQARSINRKNKRGRLTGKNKRGRLTGKENEVDRLTGKQITVLTNDVREQDQPVWSDNRTNQCGQITGPTSEVREQDHPMTSENRTNQSGYARLTLRPLPPLNRPMKQRVNTAPAPLEWSRDDNSGQAVRVYTHPTRDFQIGGKSFPQKSITTDELTLQHLIIWYIPSASELYNILGSGITPDVQSSTTPQNLVYPFTFKALHILGSGITPDVQSSTTPQNLDLVYPFTFKALQRLRIWYIPSLSKLYNILGSGITSDVQSLQRLRIWYIPSLSKLYNILGSGTTFPGVQSPKTTQDLDSPPNPTPSIYPLRLFQSPGVTGGSGRHVPVLQLCGGGCGAWRE</sequence>
<gene>
    <name evidence="2" type="ORF">RRG08_026421</name>
</gene>
<comment type="caution">
    <text evidence="2">The sequence shown here is derived from an EMBL/GenBank/DDBJ whole genome shotgun (WGS) entry which is preliminary data.</text>
</comment>
<feature type="region of interest" description="Disordered" evidence="1">
    <location>
        <begin position="60"/>
        <end position="97"/>
    </location>
</feature>
<dbReference type="Proteomes" id="UP001283361">
    <property type="component" value="Unassembled WGS sequence"/>
</dbReference>
<keyword evidence="3" id="KW-1185">Reference proteome</keyword>
<feature type="compositionally biased region" description="Polar residues" evidence="1">
    <location>
        <begin position="87"/>
        <end position="96"/>
    </location>
</feature>
<evidence type="ECO:0000256" key="1">
    <source>
        <dbReference type="SAM" id="MobiDB-lite"/>
    </source>
</evidence>
<reference evidence="2" key="1">
    <citation type="journal article" date="2023" name="G3 (Bethesda)">
        <title>A reference genome for the long-term kleptoplast-retaining sea slug Elysia crispata morphotype clarki.</title>
        <authorList>
            <person name="Eastman K.E."/>
            <person name="Pendleton A.L."/>
            <person name="Shaikh M.A."/>
            <person name="Suttiyut T."/>
            <person name="Ogas R."/>
            <person name="Tomko P."/>
            <person name="Gavelis G."/>
            <person name="Widhalm J.R."/>
            <person name="Wisecaver J.H."/>
        </authorList>
    </citation>
    <scope>NUCLEOTIDE SEQUENCE</scope>
    <source>
        <strain evidence="2">ECLA1</strain>
    </source>
</reference>